<dbReference type="CDD" id="cd11386">
    <property type="entry name" value="MCP_signal"/>
    <property type="match status" value="1"/>
</dbReference>
<accession>A0A5C7E5V5</accession>
<organism evidence="6 7">
    <name type="scientific">Campylobacter volucris</name>
    <dbReference type="NCBI Taxonomy" id="1031542"/>
    <lineage>
        <taxon>Bacteria</taxon>
        <taxon>Pseudomonadati</taxon>
        <taxon>Campylobacterota</taxon>
        <taxon>Epsilonproteobacteria</taxon>
        <taxon>Campylobacterales</taxon>
        <taxon>Campylobacteraceae</taxon>
        <taxon>Campylobacter</taxon>
    </lineage>
</organism>
<dbReference type="SUPFAM" id="SSF55785">
    <property type="entry name" value="PYP-like sensor domain (PAS domain)"/>
    <property type="match status" value="1"/>
</dbReference>
<proteinExistence type="predicted"/>
<feature type="domain" description="Methyl-accepting transducer" evidence="3">
    <location>
        <begin position="271"/>
        <end position="432"/>
    </location>
</feature>
<dbReference type="EMBL" id="VOWJ01000014">
    <property type="protein sequence ID" value="TXE89075.1"/>
    <property type="molecule type" value="Genomic_DNA"/>
</dbReference>
<dbReference type="SMART" id="SM00091">
    <property type="entry name" value="PAS"/>
    <property type="match status" value="2"/>
</dbReference>
<evidence type="ECO:0000259" key="5">
    <source>
        <dbReference type="PROSITE" id="PS50113"/>
    </source>
</evidence>
<evidence type="ECO:0000259" key="4">
    <source>
        <dbReference type="PROSITE" id="PS50112"/>
    </source>
</evidence>
<dbReference type="Gene3D" id="1.10.287.950">
    <property type="entry name" value="Methyl-accepting chemotaxis protein"/>
    <property type="match status" value="1"/>
</dbReference>
<dbReference type="Gene3D" id="3.30.450.20">
    <property type="entry name" value="PAS domain"/>
    <property type="match status" value="2"/>
</dbReference>
<dbReference type="Pfam" id="PF13426">
    <property type="entry name" value="PAS_9"/>
    <property type="match status" value="2"/>
</dbReference>
<dbReference type="InterPro" id="IPR001610">
    <property type="entry name" value="PAC"/>
</dbReference>
<dbReference type="SMART" id="SM00283">
    <property type="entry name" value="MA"/>
    <property type="match status" value="1"/>
</dbReference>
<keyword evidence="1" id="KW-0807">Transducer</keyword>
<feature type="domain" description="PAS" evidence="4">
    <location>
        <begin position="141"/>
        <end position="188"/>
    </location>
</feature>
<dbReference type="SUPFAM" id="SSF58104">
    <property type="entry name" value="Methyl-accepting chemotaxis protein (MCP) signaling domain"/>
    <property type="match status" value="1"/>
</dbReference>
<dbReference type="CDD" id="cd00130">
    <property type="entry name" value="PAS"/>
    <property type="match status" value="2"/>
</dbReference>
<dbReference type="Proteomes" id="UP000321629">
    <property type="component" value="Unassembled WGS sequence"/>
</dbReference>
<dbReference type="Pfam" id="PF00015">
    <property type="entry name" value="MCPsignal"/>
    <property type="match status" value="1"/>
</dbReference>
<gene>
    <name evidence="6" type="ORF">FPD38_02105</name>
</gene>
<dbReference type="GO" id="GO:0007165">
    <property type="term" value="P:signal transduction"/>
    <property type="evidence" value="ECO:0007669"/>
    <property type="project" value="UniProtKB-KW"/>
</dbReference>
<dbReference type="InterPro" id="IPR035965">
    <property type="entry name" value="PAS-like_dom_sf"/>
</dbReference>
<dbReference type="AlphaFoldDB" id="A0A5C7E5V5"/>
<evidence type="ECO:0000256" key="2">
    <source>
        <dbReference type="SAM" id="Coils"/>
    </source>
</evidence>
<name>A0A5C7E5V5_9BACT</name>
<dbReference type="NCBIfam" id="TIGR00229">
    <property type="entry name" value="sensory_box"/>
    <property type="match status" value="2"/>
</dbReference>
<dbReference type="PANTHER" id="PTHR24422:SF10">
    <property type="entry name" value="CHEMOTAXIS PROTEIN METHYLTRANSFERASE 2"/>
    <property type="match status" value="1"/>
</dbReference>
<dbReference type="InterPro" id="IPR004089">
    <property type="entry name" value="MCPsignal_dom"/>
</dbReference>
<dbReference type="PROSITE" id="PS50111">
    <property type="entry name" value="CHEMOTAXIS_TRANSDUC_2"/>
    <property type="match status" value="1"/>
</dbReference>
<dbReference type="InterPro" id="IPR000700">
    <property type="entry name" value="PAS-assoc_C"/>
</dbReference>
<evidence type="ECO:0000313" key="6">
    <source>
        <dbReference type="EMBL" id="TXE89075.1"/>
    </source>
</evidence>
<dbReference type="SMART" id="SM00086">
    <property type="entry name" value="PAC"/>
    <property type="match status" value="2"/>
</dbReference>
<evidence type="ECO:0000256" key="1">
    <source>
        <dbReference type="PROSITE-ProRule" id="PRU00284"/>
    </source>
</evidence>
<reference evidence="6 7" key="1">
    <citation type="submission" date="2019-07" db="EMBL/GenBank/DDBJ databases">
        <title>Rapid identification of Enteric Bacteria from Whole Genome Sequences (WGS) using Average Nucleotide Identity (ANI).</title>
        <authorList>
            <person name="Lane C."/>
        </authorList>
    </citation>
    <scope>NUCLEOTIDE SEQUENCE [LARGE SCALE GENOMIC DNA]</scope>
    <source>
        <strain evidence="6 7">2016D-0084</strain>
    </source>
</reference>
<dbReference type="InterPro" id="IPR000014">
    <property type="entry name" value="PAS"/>
</dbReference>
<feature type="coiled-coil region" evidence="2">
    <location>
        <begin position="271"/>
        <end position="333"/>
    </location>
</feature>
<dbReference type="InterPro" id="IPR050903">
    <property type="entry name" value="Bact_Chemotaxis_MeTrfase"/>
</dbReference>
<dbReference type="PROSITE" id="PS50112">
    <property type="entry name" value="PAS"/>
    <property type="match status" value="1"/>
</dbReference>
<dbReference type="PANTHER" id="PTHR24422">
    <property type="entry name" value="CHEMOTAXIS PROTEIN METHYLTRANSFERASE"/>
    <property type="match status" value="1"/>
</dbReference>
<feature type="domain" description="PAC" evidence="5">
    <location>
        <begin position="95"/>
        <end position="147"/>
    </location>
</feature>
<evidence type="ECO:0000259" key="3">
    <source>
        <dbReference type="PROSITE" id="PS50111"/>
    </source>
</evidence>
<comment type="caution">
    <text evidence="6">The sequence shown here is derived from an EMBL/GenBank/DDBJ whole genome shotgun (WGS) entry which is preliminary data.</text>
</comment>
<dbReference type="PROSITE" id="PS50113">
    <property type="entry name" value="PAC"/>
    <property type="match status" value="1"/>
</dbReference>
<dbReference type="GO" id="GO:0016020">
    <property type="term" value="C:membrane"/>
    <property type="evidence" value="ECO:0007669"/>
    <property type="project" value="InterPro"/>
</dbReference>
<keyword evidence="2" id="KW-0175">Coiled coil</keyword>
<protein>
    <submittedName>
        <fullName evidence="6">PAS domain S-box protein</fullName>
    </submittedName>
</protein>
<evidence type="ECO:0000313" key="7">
    <source>
        <dbReference type="Proteomes" id="UP000321629"/>
    </source>
</evidence>
<sequence length="432" mass="49309">MYNVWWQKNENKILQLEQSNQGFQDILNAISRTMAMIEFDINGNIISANENFLKTMNYTIDEIHNKHHSMFCLPEVVKSPNYAEFWRDLRNGKSRNGLFKRIAKNGKEIFLEANYIPIINPNNQVYKVIKFANDITQRHYEMLDLKNTIEAVNRSMAIIEFNPQGEIVTANENFLKTMGYSLNEIKGKHHSMFCDEKFRTSKEYTLFWEELRNGKYQSGKFVRFGKNHKLIHLEASYNPIKNDNGQVYKVIKFATDITDQVVRDEEKLKLISELAEQNDNLTQEGDSVIENTVQNIQNIAEMMSNSSNLVSSLNEQSEEIKNIIQTISDIADQTNLLALNAAIEAARAGDHGRGFAVVADEVRNLAERTGQSVNEITTTINSIRNVTAEVVQSIKDGLHGVNQSVDLAKDARECMEKIRNSSAQVAQAMQND</sequence>